<dbReference type="Pfam" id="PF03772">
    <property type="entry name" value="Competence"/>
    <property type="match status" value="1"/>
</dbReference>
<comment type="caution">
    <text evidence="8">The sequence shown here is derived from an EMBL/GenBank/DDBJ whole genome shotgun (WGS) entry which is preliminary data.</text>
</comment>
<accession>A0A1V9DPQ3</accession>
<evidence type="ECO:0000256" key="2">
    <source>
        <dbReference type="ARBA" id="ARBA00022475"/>
    </source>
</evidence>
<dbReference type="PANTHER" id="PTHR30619">
    <property type="entry name" value="DNA INTERNALIZATION/COMPETENCE PROTEIN COMEC/REC2"/>
    <property type="match status" value="1"/>
</dbReference>
<feature type="transmembrane region" description="Helical" evidence="6">
    <location>
        <begin position="329"/>
        <end position="346"/>
    </location>
</feature>
<evidence type="ECO:0000256" key="4">
    <source>
        <dbReference type="ARBA" id="ARBA00022989"/>
    </source>
</evidence>
<comment type="subcellular location">
    <subcellularLocation>
        <location evidence="1">Cell membrane</location>
        <topology evidence="1">Multi-pass membrane protein</topology>
    </subcellularLocation>
</comment>
<dbReference type="GO" id="GO:0005886">
    <property type="term" value="C:plasma membrane"/>
    <property type="evidence" value="ECO:0007669"/>
    <property type="project" value="UniProtKB-SubCell"/>
</dbReference>
<feature type="transmembrane region" description="Helical" evidence="6">
    <location>
        <begin position="257"/>
        <end position="276"/>
    </location>
</feature>
<feature type="transmembrane region" description="Helical" evidence="6">
    <location>
        <begin position="471"/>
        <end position="490"/>
    </location>
</feature>
<evidence type="ECO:0000259" key="7">
    <source>
        <dbReference type="SMART" id="SM00849"/>
    </source>
</evidence>
<evidence type="ECO:0000256" key="5">
    <source>
        <dbReference type="ARBA" id="ARBA00023136"/>
    </source>
</evidence>
<dbReference type="Proteomes" id="UP000192769">
    <property type="component" value="Unassembled WGS sequence"/>
</dbReference>
<dbReference type="GO" id="GO:0030420">
    <property type="term" value="P:establishment of competence for transformation"/>
    <property type="evidence" value="ECO:0007669"/>
    <property type="project" value="InterPro"/>
</dbReference>
<feature type="domain" description="Metallo-beta-lactamase" evidence="7">
    <location>
        <begin position="505"/>
        <end position="686"/>
    </location>
</feature>
<feature type="transmembrane region" description="Helical" evidence="6">
    <location>
        <begin position="224"/>
        <end position="245"/>
    </location>
</feature>
<dbReference type="Pfam" id="PF13567">
    <property type="entry name" value="DUF4131"/>
    <property type="match status" value="1"/>
</dbReference>
<feature type="transmembrane region" description="Helical" evidence="6">
    <location>
        <begin position="446"/>
        <end position="465"/>
    </location>
</feature>
<dbReference type="PANTHER" id="PTHR30619:SF1">
    <property type="entry name" value="RECOMBINATION PROTEIN 2"/>
    <property type="match status" value="1"/>
</dbReference>
<feature type="transmembrane region" description="Helical" evidence="6">
    <location>
        <begin position="41"/>
        <end position="62"/>
    </location>
</feature>
<organism evidence="8 9">
    <name type="scientific">Pantoea latae</name>
    <dbReference type="NCBI Taxonomy" id="1964541"/>
    <lineage>
        <taxon>Bacteria</taxon>
        <taxon>Pseudomonadati</taxon>
        <taxon>Pseudomonadota</taxon>
        <taxon>Gammaproteobacteria</taxon>
        <taxon>Enterobacterales</taxon>
        <taxon>Erwiniaceae</taxon>
        <taxon>Pantoea</taxon>
    </lineage>
</organism>
<keyword evidence="3 6" id="KW-0812">Transmembrane</keyword>
<dbReference type="InterPro" id="IPR001279">
    <property type="entry name" value="Metallo-B-lactamas"/>
</dbReference>
<dbReference type="AlphaFoldDB" id="A0A1V9DPQ3"/>
<evidence type="ECO:0000313" key="8">
    <source>
        <dbReference type="EMBL" id="OQP35816.1"/>
    </source>
</evidence>
<dbReference type="SUPFAM" id="SSF56281">
    <property type="entry name" value="Metallo-hydrolase/oxidoreductase"/>
    <property type="match status" value="1"/>
</dbReference>
<feature type="transmembrane region" description="Helical" evidence="6">
    <location>
        <begin position="399"/>
        <end position="426"/>
    </location>
</feature>
<proteinExistence type="predicted"/>
<dbReference type="InterPro" id="IPR004477">
    <property type="entry name" value="ComEC_N"/>
</dbReference>
<dbReference type="InterPro" id="IPR035681">
    <property type="entry name" value="ComA-like_MBL"/>
</dbReference>
<evidence type="ECO:0000256" key="1">
    <source>
        <dbReference type="ARBA" id="ARBA00004651"/>
    </source>
</evidence>
<name>A0A1V9DPQ3_9GAMM</name>
<dbReference type="InterPro" id="IPR052159">
    <property type="entry name" value="Competence_DNA_uptake"/>
</dbReference>
<evidence type="ECO:0000256" key="6">
    <source>
        <dbReference type="SAM" id="Phobius"/>
    </source>
</evidence>
<evidence type="ECO:0000313" key="9">
    <source>
        <dbReference type="Proteomes" id="UP000192769"/>
    </source>
</evidence>
<dbReference type="InterPro" id="IPR036866">
    <property type="entry name" value="RibonucZ/Hydroxyglut_hydro"/>
</dbReference>
<dbReference type="InterPro" id="IPR004797">
    <property type="entry name" value="Competence_ComEC/Rec2"/>
</dbReference>
<dbReference type="SMART" id="SM00849">
    <property type="entry name" value="Lactamase_B"/>
    <property type="match status" value="1"/>
</dbReference>
<dbReference type="EMBL" id="MWUE01000004">
    <property type="protein sequence ID" value="OQP35816.1"/>
    <property type="molecule type" value="Genomic_DNA"/>
</dbReference>
<feature type="transmembrane region" description="Helical" evidence="6">
    <location>
        <begin position="358"/>
        <end position="379"/>
    </location>
</feature>
<keyword evidence="9" id="KW-1185">Reference proteome</keyword>
<keyword evidence="2" id="KW-1003">Cell membrane</keyword>
<keyword evidence="5 6" id="KW-0472">Membrane</keyword>
<dbReference type="InterPro" id="IPR025405">
    <property type="entry name" value="DUF4131"/>
</dbReference>
<dbReference type="Pfam" id="PF00753">
    <property type="entry name" value="Lactamase_B"/>
    <property type="match status" value="1"/>
</dbReference>
<evidence type="ECO:0000256" key="3">
    <source>
        <dbReference type="ARBA" id="ARBA00022692"/>
    </source>
</evidence>
<dbReference type="NCBIfam" id="TIGR00361">
    <property type="entry name" value="ComEC_Rec2"/>
    <property type="match status" value="1"/>
</dbReference>
<dbReference type="CDD" id="cd07731">
    <property type="entry name" value="ComA-like_MBL-fold"/>
    <property type="match status" value="1"/>
</dbReference>
<sequence length="751" mass="84172">MMTVTLFASLAILAALPLLLLHQLPPPAGIAAVAMAGMLLLWANTAWLRAAAIALLLVAWMLGAARSSVDETEAASATPAAYSVRIDEVRHDRQQIKVQLLRREGRYLFPPRFAWLSLGDRQESWCPGQRWLMTLTLRPVHAQLNEGEFDAQRFALANHTSLRGRIQRYQPESLACSWRWQRIMRDLPVINALEQRAVLQALAFGERAEMSEALRQLLRETGTAHLMAISGMHIALAASSGWLMARAVQLALPAHLIGYRFPLLVSWLLAALYSWLSGSHAPAQRALIALTLWVIFRMKGIQLSGWQVWACCVGGLLLFDPLNVLSESFWLSALAVAMLLSWYHWFPLPARCCRGLRWLPLQLFHLQLGMLLLMAPLQVMLFEGLSLSALAANMLAIPAISFVSVPLILLALLMPGGALCSALWWLADRSVAWLMAALQALPAGWWAFYDAGTLALLLWGGLIVWRCGWCYATPVNCLLLALALIVWRWPREAPGWHIDMLDVGQGLSVVIRQGREALLYDTGPRWESGDAGTRHVIPWLLRKRLRLDAVVLSHRHLDHSGGLRAIRQRWPDVPVRSATRDPTHLPCVRGTRWRWGRLNVEALWPLKRSDVSNNNDSCVLSVDDGTTRLLLMGDLEASAERQLVALEKARLKADIIQVPHHGSRTSSTPLLLRSVAGNIAIASASRYNAWRMPVPGVVKNYRRAGYSWRDTAQSGQISVAIHNNKIRISGLREQILPRWYHQWFGVKRESR</sequence>
<dbReference type="NCBIfam" id="TIGR00360">
    <property type="entry name" value="ComEC_N-term"/>
    <property type="match status" value="1"/>
</dbReference>
<protein>
    <submittedName>
        <fullName evidence="8">DNA internalization-related competence protein ComEC/Rec2</fullName>
    </submittedName>
</protein>
<dbReference type="Gene3D" id="3.60.15.10">
    <property type="entry name" value="Ribonuclease Z/Hydroxyacylglutathione hydrolase-like"/>
    <property type="match status" value="1"/>
</dbReference>
<dbReference type="OrthoDB" id="9761531at2"/>
<keyword evidence="4 6" id="KW-1133">Transmembrane helix</keyword>
<gene>
    <name evidence="8" type="ORF">B2J69_02130</name>
</gene>
<reference evidence="8 9" key="1">
    <citation type="submission" date="2017-02" db="EMBL/GenBank/DDBJ databases">
        <title>Whole genome shotgun sequence of Pantoea agglomerans strain AS1 isolated from a cycad, Zamia floridana in Central Florida, USA.</title>
        <authorList>
            <person name="Lata P."/>
            <person name="Govindarajan S."/>
            <person name="Qi F."/>
            <person name="Li J.-L."/>
            <person name="Maurya S.K."/>
            <person name="Sahoo M.K."/>
        </authorList>
    </citation>
    <scope>NUCLEOTIDE SEQUENCE [LARGE SCALE GENOMIC DNA]</scope>
    <source>
        <strain evidence="8 9">AS1</strain>
    </source>
</reference>